<dbReference type="PANTHER" id="PTHR42877:SF4">
    <property type="entry name" value="FAD_NAD(P)-BINDING DOMAIN-CONTAINING PROTEIN-RELATED"/>
    <property type="match status" value="1"/>
</dbReference>
<dbReference type="GO" id="GO:0050660">
    <property type="term" value="F:flavin adenine dinucleotide binding"/>
    <property type="evidence" value="ECO:0007669"/>
    <property type="project" value="InterPro"/>
</dbReference>
<evidence type="ECO:0000313" key="6">
    <source>
        <dbReference type="EMBL" id="ORW70204.1"/>
    </source>
</evidence>
<dbReference type="PRINTS" id="PR00469">
    <property type="entry name" value="PNDRDTASEII"/>
</dbReference>
<comment type="caution">
    <text evidence="6">The sequence shown here is derived from an EMBL/GenBank/DDBJ whole genome shotgun (WGS) entry which is preliminary data.</text>
</comment>
<dbReference type="Gene3D" id="3.50.50.60">
    <property type="entry name" value="FAD/NAD(P)-binding domain"/>
    <property type="match status" value="3"/>
</dbReference>
<sequence length="501" mass="55537">MTNAPNRNGARVVRVAIIGSGFAGLGAAIRLRQAGIDDIVVLERAGAVGGVWRDNDYPGAACDVESYLYSFSFAPNARWQHMFSPQPEIFGYLQRVADDFGLTHYIRLNCPAEEARWDASAARWRLTTPQGAVEAEHMVVATGALADPAMPRLPGIDHFAGKVFHSSRWDHSFDLRGKRVAAIGTGASAIQFVPAIQPHVAQLTLFQRSAPWVMPRHDRAIGPTEQRLLEKVPGLHWLYRARIYARRELNVLAFRHPVLMKSAERTSLKHLRAQVSDPELRAKLTPTYRLGCKRVLISNDYWRSLDQPNADVVTSGIREVTPSGIVDNDGTLHEVDAIIFGTGFKTDHLPLTDRIYGEDGASMAQSWGRSPRAHLGTMVAGYPNVYLMHGPNIGLAHTSVIHMLESQMDVVVDAILYAAHRGATTIEPTAQAQARFVEAVDELTEGSVWTAGGCDNWYRDATGRNSHLWPSATFDYRRRARHFMPEDYVVHTARPPADVLS</sequence>
<keyword evidence="2" id="KW-0285">Flavoprotein</keyword>
<keyword evidence="3" id="KW-0274">FAD</keyword>
<dbReference type="SUPFAM" id="SSF51905">
    <property type="entry name" value="FAD/NAD(P)-binding domain"/>
    <property type="match status" value="2"/>
</dbReference>
<dbReference type="Proteomes" id="UP000193387">
    <property type="component" value="Unassembled WGS sequence"/>
</dbReference>
<dbReference type="AlphaFoldDB" id="A0AAJ3NNU4"/>
<keyword evidence="4" id="KW-0560">Oxidoreductase</keyword>
<name>A0AAJ3NNU4_9MYCO</name>
<evidence type="ECO:0000256" key="5">
    <source>
        <dbReference type="SAM" id="Phobius"/>
    </source>
</evidence>
<reference evidence="6 7" key="1">
    <citation type="submission" date="2016-01" db="EMBL/GenBank/DDBJ databases">
        <title>The new phylogeny of the genus Mycobacterium.</title>
        <authorList>
            <person name="Tarcisio F."/>
            <person name="Conor M."/>
            <person name="Antonella G."/>
            <person name="Elisabetta G."/>
            <person name="Giulia F.S."/>
            <person name="Sara T."/>
            <person name="Anna F."/>
            <person name="Clotilde B."/>
            <person name="Roberto B."/>
            <person name="Veronica D.S."/>
            <person name="Fabio R."/>
            <person name="Monica P."/>
            <person name="Olivier J."/>
            <person name="Enrico T."/>
            <person name="Nicola S."/>
        </authorList>
    </citation>
    <scope>NUCLEOTIDE SEQUENCE [LARGE SCALE GENOMIC DNA]</scope>
    <source>
        <strain evidence="6 7">DSM 44616</strain>
    </source>
</reference>
<keyword evidence="6" id="KW-0503">Monooxygenase</keyword>
<keyword evidence="5" id="KW-0472">Membrane</keyword>
<keyword evidence="5" id="KW-1133">Transmembrane helix</keyword>
<feature type="transmembrane region" description="Helical" evidence="5">
    <location>
        <begin position="12"/>
        <end position="31"/>
    </location>
</feature>
<evidence type="ECO:0000256" key="3">
    <source>
        <dbReference type="ARBA" id="ARBA00022827"/>
    </source>
</evidence>
<dbReference type="PANTHER" id="PTHR42877">
    <property type="entry name" value="L-ORNITHINE N(5)-MONOOXYGENASE-RELATED"/>
    <property type="match status" value="1"/>
</dbReference>
<dbReference type="InterPro" id="IPR020946">
    <property type="entry name" value="Flavin_mOase-like"/>
</dbReference>
<protein>
    <submittedName>
        <fullName evidence="6">4-hydroxyacetophenone monooxygenase</fullName>
    </submittedName>
</protein>
<dbReference type="EMBL" id="LQPR01000041">
    <property type="protein sequence ID" value="ORW70204.1"/>
    <property type="molecule type" value="Genomic_DNA"/>
</dbReference>
<dbReference type="GO" id="GO:0004499">
    <property type="term" value="F:N,N-dimethylaniline monooxygenase activity"/>
    <property type="evidence" value="ECO:0007669"/>
    <property type="project" value="InterPro"/>
</dbReference>
<evidence type="ECO:0000256" key="1">
    <source>
        <dbReference type="ARBA" id="ARBA00010139"/>
    </source>
</evidence>
<dbReference type="GO" id="GO:0050661">
    <property type="term" value="F:NADP binding"/>
    <property type="evidence" value="ECO:0007669"/>
    <property type="project" value="InterPro"/>
</dbReference>
<keyword evidence="7" id="KW-1185">Reference proteome</keyword>
<keyword evidence="5" id="KW-0812">Transmembrane</keyword>
<evidence type="ECO:0000256" key="2">
    <source>
        <dbReference type="ARBA" id="ARBA00022630"/>
    </source>
</evidence>
<proteinExistence type="inferred from homology"/>
<dbReference type="Pfam" id="PF00743">
    <property type="entry name" value="FMO-like"/>
    <property type="match status" value="1"/>
</dbReference>
<dbReference type="InterPro" id="IPR051209">
    <property type="entry name" value="FAD-bind_Monooxygenase_sf"/>
</dbReference>
<accession>A0AAJ3NNU4</accession>
<gene>
    <name evidence="6" type="ORF">AWC23_18745</name>
</gene>
<evidence type="ECO:0000256" key="4">
    <source>
        <dbReference type="ARBA" id="ARBA00023002"/>
    </source>
</evidence>
<organism evidence="6 7">
    <name type="scientific">Mycobacterium saskatchewanense</name>
    <dbReference type="NCBI Taxonomy" id="220927"/>
    <lineage>
        <taxon>Bacteria</taxon>
        <taxon>Bacillati</taxon>
        <taxon>Actinomycetota</taxon>
        <taxon>Actinomycetes</taxon>
        <taxon>Mycobacteriales</taxon>
        <taxon>Mycobacteriaceae</taxon>
        <taxon>Mycobacterium</taxon>
        <taxon>Mycobacterium simiae complex</taxon>
    </lineage>
</organism>
<dbReference type="InterPro" id="IPR036188">
    <property type="entry name" value="FAD/NAD-bd_sf"/>
</dbReference>
<evidence type="ECO:0000313" key="7">
    <source>
        <dbReference type="Proteomes" id="UP000193387"/>
    </source>
</evidence>
<dbReference type="PRINTS" id="PR00368">
    <property type="entry name" value="FADPNR"/>
</dbReference>
<comment type="similarity">
    <text evidence="1">Belongs to the FAD-binding monooxygenase family.</text>
</comment>